<dbReference type="PIRSF" id="PIRSF005962">
    <property type="entry name" value="Pept_M20D_amidohydro"/>
    <property type="match status" value="1"/>
</dbReference>
<dbReference type="PANTHER" id="PTHR11014">
    <property type="entry name" value="PEPTIDASE M20 FAMILY MEMBER"/>
    <property type="match status" value="1"/>
</dbReference>
<dbReference type="NCBIfam" id="TIGR01891">
    <property type="entry name" value="amidohydrolases"/>
    <property type="match status" value="1"/>
</dbReference>
<evidence type="ECO:0000313" key="2">
    <source>
        <dbReference type="EMBL" id="MFD2694416.1"/>
    </source>
</evidence>
<dbReference type="Proteomes" id="UP001597399">
    <property type="component" value="Unassembled WGS sequence"/>
</dbReference>
<dbReference type="InterPro" id="IPR017439">
    <property type="entry name" value="Amidohydrolase"/>
</dbReference>
<dbReference type="CDD" id="cd08018">
    <property type="entry name" value="M20_Acy1_amhX-like"/>
    <property type="match status" value="1"/>
</dbReference>
<dbReference type="InterPro" id="IPR011650">
    <property type="entry name" value="Peptidase_M20_dimer"/>
</dbReference>
<dbReference type="Pfam" id="PF01546">
    <property type="entry name" value="Peptidase_M20"/>
    <property type="match status" value="1"/>
</dbReference>
<dbReference type="Pfam" id="PF07687">
    <property type="entry name" value="M20_dimer"/>
    <property type="match status" value="1"/>
</dbReference>
<gene>
    <name evidence="2" type="ORF">ACFSUE_12380</name>
</gene>
<reference evidence="3" key="1">
    <citation type="journal article" date="2019" name="Int. J. Syst. Evol. Microbiol.">
        <title>The Global Catalogue of Microorganisms (GCM) 10K type strain sequencing project: providing services to taxonomists for standard genome sequencing and annotation.</title>
        <authorList>
            <consortium name="The Broad Institute Genomics Platform"/>
            <consortium name="The Broad Institute Genome Sequencing Center for Infectious Disease"/>
            <person name="Wu L."/>
            <person name="Ma J."/>
        </authorList>
    </citation>
    <scope>NUCLEOTIDE SEQUENCE [LARGE SCALE GENOMIC DNA]</scope>
    <source>
        <strain evidence="3">TISTR 2466</strain>
    </source>
</reference>
<evidence type="ECO:0000259" key="1">
    <source>
        <dbReference type="Pfam" id="PF07687"/>
    </source>
</evidence>
<dbReference type="InterPro" id="IPR036264">
    <property type="entry name" value="Bact_exopeptidase_dim_dom"/>
</dbReference>
<proteinExistence type="predicted"/>
<feature type="domain" description="Peptidase M20 dimerisation" evidence="1">
    <location>
        <begin position="176"/>
        <end position="267"/>
    </location>
</feature>
<dbReference type="Gene3D" id="3.40.630.10">
    <property type="entry name" value="Zn peptidases"/>
    <property type="match status" value="1"/>
</dbReference>
<sequence>MHLELSSSIKENVMNLFNYLHTHAEISMKETATTAFIKEKLDALGYRTRTFDDCPGVIGEIGSGKPIVALRADMDALWQEVNGKLQANHSCGHDAHMSMVLGAAMVLKEKIDSGAGTVRLVFQPAEEIGQGALELSKRGVLDDVDYFYGVHLRPIEETKDGRARPAILHGACGTIRGVIDGEDAHGARPHLGTNSIEVAASIVNALGHLHVNPMIPSSVKMTNLHAGSATNIIPGHAEFSLDVRAQTNEVMTEFKKKIKQIVQGVAASYGVSVRLDDSHGSPAAVSDPEAIAIMGDAIKDVLGSDHFDPAGLSSGGDDFHQYAIRTPKLKSTMLGLGCDLKPGLHHPYMTFNHDAMYNGVLILATAVLKTFEKVSGSAAVKE</sequence>
<dbReference type="SUPFAM" id="SSF55031">
    <property type="entry name" value="Bacterial exopeptidase dimerisation domain"/>
    <property type="match status" value="1"/>
</dbReference>
<keyword evidence="3" id="KW-1185">Reference proteome</keyword>
<dbReference type="PANTHER" id="PTHR11014:SF122">
    <property type="entry name" value="AMIDOHYDROLASE AMHX"/>
    <property type="match status" value="1"/>
</dbReference>
<dbReference type="SUPFAM" id="SSF53187">
    <property type="entry name" value="Zn-dependent exopeptidases"/>
    <property type="match status" value="1"/>
</dbReference>
<dbReference type="RefSeq" id="WP_253064073.1">
    <property type="nucleotide sequence ID" value="NZ_JAMXWM010000027.1"/>
</dbReference>
<comment type="caution">
    <text evidence="2">The sequence shown here is derived from an EMBL/GenBank/DDBJ whole genome shotgun (WGS) entry which is preliminary data.</text>
</comment>
<accession>A0ABW5S3U6</accession>
<dbReference type="InterPro" id="IPR037484">
    <property type="entry name" value="AmhX-like"/>
</dbReference>
<dbReference type="EMBL" id="JBHUMQ010000026">
    <property type="protein sequence ID" value="MFD2694416.1"/>
    <property type="molecule type" value="Genomic_DNA"/>
</dbReference>
<dbReference type="Gene3D" id="3.30.70.360">
    <property type="match status" value="1"/>
</dbReference>
<protein>
    <submittedName>
        <fullName evidence="2">M20 peptidase aminoacylase family protein</fullName>
    </submittedName>
</protein>
<organism evidence="2 3">
    <name type="scientific">Sporolactobacillus shoreicorticis</name>
    <dbReference type="NCBI Taxonomy" id="1923877"/>
    <lineage>
        <taxon>Bacteria</taxon>
        <taxon>Bacillati</taxon>
        <taxon>Bacillota</taxon>
        <taxon>Bacilli</taxon>
        <taxon>Bacillales</taxon>
        <taxon>Sporolactobacillaceae</taxon>
        <taxon>Sporolactobacillus</taxon>
    </lineage>
</organism>
<evidence type="ECO:0000313" key="3">
    <source>
        <dbReference type="Proteomes" id="UP001597399"/>
    </source>
</evidence>
<name>A0ABW5S3U6_9BACL</name>
<dbReference type="InterPro" id="IPR002933">
    <property type="entry name" value="Peptidase_M20"/>
</dbReference>